<dbReference type="GeneID" id="111110133"/>
<keyword evidence="1" id="KW-1133">Transmembrane helix</keyword>
<dbReference type="OrthoDB" id="6213664at2759"/>
<gene>
    <name evidence="3 4" type="primary">LOC111110133</name>
</gene>
<dbReference type="Gene3D" id="1.20.140.150">
    <property type="match status" value="1"/>
</dbReference>
<feature type="transmembrane region" description="Helical" evidence="1">
    <location>
        <begin position="116"/>
        <end position="137"/>
    </location>
</feature>
<dbReference type="KEGG" id="cvn:111110133"/>
<evidence type="ECO:0000313" key="3">
    <source>
        <dbReference type="RefSeq" id="XP_022302211.1"/>
    </source>
</evidence>
<evidence type="ECO:0000313" key="2">
    <source>
        <dbReference type="Proteomes" id="UP000694844"/>
    </source>
</evidence>
<keyword evidence="1" id="KW-0472">Membrane</keyword>
<reference evidence="3 4" key="1">
    <citation type="submission" date="2025-04" db="UniProtKB">
        <authorList>
            <consortium name="RefSeq"/>
        </authorList>
    </citation>
    <scope>IDENTIFICATION</scope>
    <source>
        <tissue evidence="3 4">Whole sample</tissue>
    </source>
</reference>
<organism evidence="2 3">
    <name type="scientific">Crassostrea virginica</name>
    <name type="common">Eastern oyster</name>
    <dbReference type="NCBI Taxonomy" id="6565"/>
    <lineage>
        <taxon>Eukaryota</taxon>
        <taxon>Metazoa</taxon>
        <taxon>Spiralia</taxon>
        <taxon>Lophotrochozoa</taxon>
        <taxon>Mollusca</taxon>
        <taxon>Bivalvia</taxon>
        <taxon>Autobranchia</taxon>
        <taxon>Pteriomorphia</taxon>
        <taxon>Ostreida</taxon>
        <taxon>Ostreoidea</taxon>
        <taxon>Ostreidae</taxon>
        <taxon>Crassostrea</taxon>
    </lineage>
</organism>
<evidence type="ECO:0000256" key="1">
    <source>
        <dbReference type="SAM" id="Phobius"/>
    </source>
</evidence>
<dbReference type="RefSeq" id="XP_022302211.1">
    <property type="nucleotide sequence ID" value="XM_022446503.1"/>
</dbReference>
<feature type="transmembrane region" description="Helical" evidence="1">
    <location>
        <begin position="87"/>
        <end position="104"/>
    </location>
</feature>
<protein>
    <submittedName>
        <fullName evidence="3 4">Uncharacterized protein LOC111110133</fullName>
    </submittedName>
</protein>
<dbReference type="Proteomes" id="UP000694844">
    <property type="component" value="Chromosome 8"/>
</dbReference>
<keyword evidence="1" id="KW-0812">Transmembrane</keyword>
<feature type="transmembrane region" description="Helical" evidence="1">
    <location>
        <begin position="165"/>
        <end position="189"/>
    </location>
</feature>
<evidence type="ECO:0000313" key="4">
    <source>
        <dbReference type="RefSeq" id="XP_022302212.1"/>
    </source>
</evidence>
<feature type="transmembrane region" description="Helical" evidence="1">
    <location>
        <begin position="12"/>
        <end position="33"/>
    </location>
</feature>
<proteinExistence type="predicted"/>
<name>A0A8B8BGW3_CRAVI</name>
<keyword evidence="2" id="KW-1185">Reference proteome</keyword>
<dbReference type="AlphaFoldDB" id="A0A8B8BGW3"/>
<dbReference type="RefSeq" id="XP_022302212.1">
    <property type="nucleotide sequence ID" value="XM_022446504.1"/>
</dbReference>
<sequence>MARSSREIVTLVLLVVTFGLWFIAMVTPGWSVVSVETPSTKKEIQMNLFYIKVCDNGICASKTFDELFPYRENLIIISDLIEVQVEAIAGVALCGICCVLMIVSNSFSCSKMDTTLAVTICSCIAVVSESILVMRMADGNVKASKILNKAETILSMENYDIEVNFPYSVFITGVGLVSGVSSFVAIIVFRSSLRENSGGQVISMVPPVHPSHTLTTLPEETYPMPYNHNLDTQP</sequence>
<accession>A0A8B8BGW3</accession>